<dbReference type="SUPFAM" id="SSF46689">
    <property type="entry name" value="Homeodomain-like"/>
    <property type="match status" value="1"/>
</dbReference>
<keyword evidence="7" id="KW-0832">Ubl conjugation</keyword>
<evidence type="ECO:0000256" key="3">
    <source>
        <dbReference type="ARBA" id="ARBA00022553"/>
    </source>
</evidence>
<dbReference type="InterPro" id="IPR001005">
    <property type="entry name" value="SANT/Myb"/>
</dbReference>
<dbReference type="PANTHER" id="PTHR22705:SF0">
    <property type="entry name" value="ZZ-TYPE ZINC FINGER-CONTAINING PROTEIN 3"/>
    <property type="match status" value="1"/>
</dbReference>
<proteinExistence type="predicted"/>
<comment type="subunit">
    <text evidence="14">Component of the ADA2A-containing complex (ATAC), composed of KAT14, KAT2A, TADA2L, TADA3L, ZZ3, MBIP, WDR5, YEATS2, CCDC101 and DR1. Interacts via (ZZ-type zinc finger) with histone H3 in a methylation-independent manner and acetylation on 'Lys-4' (H3K4ac) moderately enhances the interaction.</text>
</comment>
<keyword evidence="3" id="KW-0597">Phosphoprotein</keyword>
<dbReference type="EMBL" id="CM000157">
    <property type="protein sequence ID" value="EDW87810.2"/>
    <property type="molecule type" value="Genomic_DNA"/>
</dbReference>
<feature type="domain" description="HTH myb-type" evidence="18">
    <location>
        <begin position="171"/>
        <end position="223"/>
    </location>
</feature>
<evidence type="ECO:0000256" key="11">
    <source>
        <dbReference type="ARBA" id="ARBA00023163"/>
    </source>
</evidence>
<evidence type="ECO:0000256" key="4">
    <source>
        <dbReference type="ARBA" id="ARBA00022723"/>
    </source>
</evidence>
<feature type="region of interest" description="Disordered" evidence="16">
    <location>
        <begin position="125"/>
        <end position="169"/>
    </location>
</feature>
<evidence type="ECO:0000256" key="13">
    <source>
        <dbReference type="ARBA" id="ARBA00053098"/>
    </source>
</evidence>
<dbReference type="PROSITE" id="PS50090">
    <property type="entry name" value="MYB_LIKE"/>
    <property type="match status" value="1"/>
</dbReference>
<dbReference type="GO" id="GO:0006338">
    <property type="term" value="P:chromatin remodeling"/>
    <property type="evidence" value="ECO:0007669"/>
    <property type="project" value="EnsemblMetazoa"/>
</dbReference>
<keyword evidence="11" id="KW-0804">Transcription</keyword>
<dbReference type="SMART" id="SM00717">
    <property type="entry name" value="SANT"/>
    <property type="match status" value="1"/>
</dbReference>
<evidence type="ECO:0000256" key="9">
    <source>
        <dbReference type="ARBA" id="ARBA00023015"/>
    </source>
</evidence>
<evidence type="ECO:0000256" key="10">
    <source>
        <dbReference type="ARBA" id="ARBA00023125"/>
    </source>
</evidence>
<dbReference type="CDD" id="cd00167">
    <property type="entry name" value="SANT"/>
    <property type="match status" value="1"/>
</dbReference>
<evidence type="ECO:0000256" key="7">
    <source>
        <dbReference type="ARBA" id="ARBA00022843"/>
    </source>
</evidence>
<organism evidence="19 20">
    <name type="scientific">Drosophila yakuba</name>
    <name type="common">Fruit fly</name>
    <dbReference type="NCBI Taxonomy" id="7245"/>
    <lineage>
        <taxon>Eukaryota</taxon>
        <taxon>Metazoa</taxon>
        <taxon>Ecdysozoa</taxon>
        <taxon>Arthropoda</taxon>
        <taxon>Hexapoda</taxon>
        <taxon>Insecta</taxon>
        <taxon>Pterygota</taxon>
        <taxon>Neoptera</taxon>
        <taxon>Endopterygota</taxon>
        <taxon>Diptera</taxon>
        <taxon>Brachycera</taxon>
        <taxon>Muscomorpha</taxon>
        <taxon>Ephydroidea</taxon>
        <taxon>Drosophilidae</taxon>
        <taxon>Drosophila</taxon>
        <taxon>Sophophora</taxon>
    </lineage>
</organism>
<evidence type="ECO:0000256" key="6">
    <source>
        <dbReference type="ARBA" id="ARBA00022833"/>
    </source>
</evidence>
<dbReference type="FunFam" id="1.10.10.60:FF:000128">
    <property type="entry name" value="Putative ZZ-type zinc finger-containing protein 3"/>
    <property type="match status" value="1"/>
</dbReference>
<keyword evidence="9" id="KW-0805">Transcription regulation</keyword>
<feature type="domain" description="Myb-like" evidence="17">
    <location>
        <begin position="171"/>
        <end position="219"/>
    </location>
</feature>
<dbReference type="GO" id="GO:0140672">
    <property type="term" value="C:ATAC complex"/>
    <property type="evidence" value="ECO:0007669"/>
    <property type="project" value="EnsemblMetazoa"/>
</dbReference>
<dbReference type="PROSITE" id="PS51294">
    <property type="entry name" value="HTH_MYB"/>
    <property type="match status" value="1"/>
</dbReference>
<dbReference type="GO" id="GO:0005634">
    <property type="term" value="C:nucleus"/>
    <property type="evidence" value="ECO:0007669"/>
    <property type="project" value="UniProtKB-SubCell"/>
</dbReference>
<keyword evidence="8" id="KW-0007">Acetylation</keyword>
<dbReference type="KEGG" id="dya:Dyak_GE18387"/>
<dbReference type="InterPro" id="IPR017930">
    <property type="entry name" value="Myb_dom"/>
</dbReference>
<dbReference type="GO" id="GO:0051726">
    <property type="term" value="P:regulation of cell cycle"/>
    <property type="evidence" value="ECO:0007669"/>
    <property type="project" value="UniProtKB-ARBA"/>
</dbReference>
<keyword evidence="10" id="KW-0238">DNA-binding</keyword>
<evidence type="ECO:0000256" key="1">
    <source>
        <dbReference type="ARBA" id="ARBA00004123"/>
    </source>
</evidence>
<evidence type="ECO:0000256" key="5">
    <source>
        <dbReference type="ARBA" id="ARBA00022771"/>
    </source>
</evidence>
<reference evidence="19 20" key="1">
    <citation type="journal article" date="2007" name="Nature">
        <title>Evolution of genes and genomes on the Drosophila phylogeny.</title>
        <authorList>
            <consortium name="Drosophila 12 Genomes Consortium"/>
            <person name="Clark A.G."/>
            <person name="Eisen M.B."/>
            <person name="Smith D.R."/>
            <person name="Bergman C.M."/>
            <person name="Oliver B."/>
            <person name="Markow T.A."/>
            <person name="Kaufman T.C."/>
            <person name="Kellis M."/>
            <person name="Gelbart W."/>
            <person name="Iyer V.N."/>
            <person name="Pollard D.A."/>
            <person name="Sackton T.B."/>
            <person name="Larracuente A.M."/>
            <person name="Singh N.D."/>
            <person name="Abad J.P."/>
            <person name="Abt D.N."/>
            <person name="Adryan B."/>
            <person name="Aguade M."/>
            <person name="Akashi H."/>
            <person name="Anderson W.W."/>
            <person name="Aquadro C.F."/>
            <person name="Ardell D.H."/>
            <person name="Arguello R."/>
            <person name="Artieri C.G."/>
            <person name="Barbash D.A."/>
            <person name="Barker D."/>
            <person name="Barsanti P."/>
            <person name="Batterham P."/>
            <person name="Batzoglou S."/>
            <person name="Begun D."/>
            <person name="Bhutkar A."/>
            <person name="Blanco E."/>
            <person name="Bosak S.A."/>
            <person name="Bradley R.K."/>
            <person name="Brand A.D."/>
            <person name="Brent M.R."/>
            <person name="Brooks A.N."/>
            <person name="Brown R.H."/>
            <person name="Butlin R.K."/>
            <person name="Caggese C."/>
            <person name="Calvi B.R."/>
            <person name="Bernardo de Carvalho A."/>
            <person name="Caspi A."/>
            <person name="Castrezana S."/>
            <person name="Celniker S.E."/>
            <person name="Chang J.L."/>
            <person name="Chapple C."/>
            <person name="Chatterji S."/>
            <person name="Chinwalla A."/>
            <person name="Civetta A."/>
            <person name="Clifton S.W."/>
            <person name="Comeron J.M."/>
            <person name="Costello J.C."/>
            <person name="Coyne J.A."/>
            <person name="Daub J."/>
            <person name="David R.G."/>
            <person name="Delcher A.L."/>
            <person name="Delehaunty K."/>
            <person name="Do C.B."/>
            <person name="Ebling H."/>
            <person name="Edwards K."/>
            <person name="Eickbush T."/>
            <person name="Evans J.D."/>
            <person name="Filipski A."/>
            <person name="Findeiss S."/>
            <person name="Freyhult E."/>
            <person name="Fulton L."/>
            <person name="Fulton R."/>
            <person name="Garcia A.C."/>
            <person name="Gardiner A."/>
            <person name="Garfield D.A."/>
            <person name="Garvin B.E."/>
            <person name="Gibson G."/>
            <person name="Gilbert D."/>
            <person name="Gnerre S."/>
            <person name="Godfrey J."/>
            <person name="Good R."/>
            <person name="Gotea V."/>
            <person name="Gravely B."/>
            <person name="Greenberg A.J."/>
            <person name="Griffiths-Jones S."/>
            <person name="Gross S."/>
            <person name="Guigo R."/>
            <person name="Gustafson E.A."/>
            <person name="Haerty W."/>
            <person name="Hahn M.W."/>
            <person name="Halligan D.L."/>
            <person name="Halpern A.L."/>
            <person name="Halter G.M."/>
            <person name="Han M.V."/>
            <person name="Heger A."/>
            <person name="Hillier L."/>
            <person name="Hinrichs A.S."/>
            <person name="Holmes I."/>
            <person name="Hoskins R.A."/>
            <person name="Hubisz M.J."/>
            <person name="Hultmark D."/>
            <person name="Huntley M.A."/>
            <person name="Jaffe D.B."/>
            <person name="Jagadeeshan S."/>
            <person name="Jeck W.R."/>
            <person name="Johnson J."/>
            <person name="Jones C.D."/>
            <person name="Jordan W.C."/>
            <person name="Karpen G.H."/>
            <person name="Kataoka E."/>
            <person name="Keightley P.D."/>
            <person name="Kheradpour P."/>
            <person name="Kirkness E.F."/>
            <person name="Koerich L.B."/>
            <person name="Kristiansen K."/>
            <person name="Kudrna D."/>
            <person name="Kulathinal R.J."/>
            <person name="Kumar S."/>
            <person name="Kwok R."/>
            <person name="Lander E."/>
            <person name="Langley C.H."/>
            <person name="Lapoint R."/>
            <person name="Lazzaro B.P."/>
            <person name="Lee S.J."/>
            <person name="Levesque L."/>
            <person name="Li R."/>
            <person name="Lin C.F."/>
            <person name="Lin M.F."/>
            <person name="Lindblad-Toh K."/>
            <person name="Llopart A."/>
            <person name="Long M."/>
            <person name="Low L."/>
            <person name="Lozovsky E."/>
            <person name="Lu J."/>
            <person name="Luo M."/>
            <person name="Machado C.A."/>
            <person name="Makalowski W."/>
            <person name="Marzo M."/>
            <person name="Matsuda M."/>
            <person name="Matzkin L."/>
            <person name="McAllister B."/>
            <person name="McBride C.S."/>
            <person name="McKernan B."/>
            <person name="McKernan K."/>
            <person name="Mendez-Lago M."/>
            <person name="Minx P."/>
            <person name="Mollenhauer M.U."/>
            <person name="Montooth K."/>
            <person name="Mount S.M."/>
            <person name="Mu X."/>
            <person name="Myers E."/>
            <person name="Negre B."/>
            <person name="Newfeld S."/>
            <person name="Nielsen R."/>
            <person name="Noor M.A."/>
            <person name="O'Grady P."/>
            <person name="Pachter L."/>
            <person name="Papaceit M."/>
            <person name="Parisi M.J."/>
            <person name="Parisi M."/>
            <person name="Parts L."/>
            <person name="Pedersen J.S."/>
            <person name="Pesole G."/>
            <person name="Phillippy A.M."/>
            <person name="Ponting C.P."/>
            <person name="Pop M."/>
            <person name="Porcelli D."/>
            <person name="Powell J.R."/>
            <person name="Prohaska S."/>
            <person name="Pruitt K."/>
            <person name="Puig M."/>
            <person name="Quesneville H."/>
            <person name="Ram K.R."/>
            <person name="Rand D."/>
            <person name="Rasmussen M.D."/>
            <person name="Reed L.K."/>
            <person name="Reenan R."/>
            <person name="Reily A."/>
            <person name="Remington K.A."/>
            <person name="Rieger T.T."/>
            <person name="Ritchie M.G."/>
            <person name="Robin C."/>
            <person name="Rogers Y.H."/>
            <person name="Rohde C."/>
            <person name="Rozas J."/>
            <person name="Rubenfield M.J."/>
            <person name="Ruiz A."/>
            <person name="Russo S."/>
            <person name="Salzberg S.L."/>
            <person name="Sanchez-Gracia A."/>
            <person name="Saranga D.J."/>
            <person name="Sato H."/>
            <person name="Schaeffer S.W."/>
            <person name="Schatz M.C."/>
            <person name="Schlenke T."/>
            <person name="Schwartz R."/>
            <person name="Segarra C."/>
            <person name="Singh R.S."/>
            <person name="Sirot L."/>
            <person name="Sirota M."/>
            <person name="Sisneros N.B."/>
            <person name="Smith C.D."/>
            <person name="Smith T.F."/>
            <person name="Spieth J."/>
            <person name="Stage D.E."/>
            <person name="Stark A."/>
            <person name="Stephan W."/>
            <person name="Strausberg R.L."/>
            <person name="Strempel S."/>
            <person name="Sturgill D."/>
            <person name="Sutton G."/>
            <person name="Sutton G.G."/>
            <person name="Tao W."/>
            <person name="Teichmann S."/>
            <person name="Tobari Y.N."/>
            <person name="Tomimura Y."/>
            <person name="Tsolas J.M."/>
            <person name="Valente V.L."/>
            <person name="Venter E."/>
            <person name="Venter J.C."/>
            <person name="Vicario S."/>
            <person name="Vieira F.G."/>
            <person name="Vilella A.J."/>
            <person name="Villasante A."/>
            <person name="Walenz B."/>
            <person name="Wang J."/>
            <person name="Wasserman M."/>
            <person name="Watts T."/>
            <person name="Wilson D."/>
            <person name="Wilson R.K."/>
            <person name="Wing R.A."/>
            <person name="Wolfner M.F."/>
            <person name="Wong A."/>
            <person name="Wong G.K."/>
            <person name="Wu C.I."/>
            <person name="Wu G."/>
            <person name="Yamamoto D."/>
            <person name="Yang H.P."/>
            <person name="Yang S.P."/>
            <person name="Yorke J.A."/>
            <person name="Yoshida K."/>
            <person name="Zdobnov E."/>
            <person name="Zhang P."/>
            <person name="Zhang Y."/>
            <person name="Zimin A.V."/>
            <person name="Baldwin J."/>
            <person name="Abdouelleil A."/>
            <person name="Abdulkadir J."/>
            <person name="Abebe A."/>
            <person name="Abera B."/>
            <person name="Abreu J."/>
            <person name="Acer S.C."/>
            <person name="Aftuck L."/>
            <person name="Alexander A."/>
            <person name="An P."/>
            <person name="Anderson E."/>
            <person name="Anderson S."/>
            <person name="Arachi H."/>
            <person name="Azer M."/>
            <person name="Bachantsang P."/>
            <person name="Barry A."/>
            <person name="Bayul T."/>
            <person name="Berlin A."/>
            <person name="Bessette D."/>
            <person name="Bloom T."/>
            <person name="Blye J."/>
            <person name="Boguslavskiy L."/>
            <person name="Bonnet C."/>
            <person name="Boukhgalter B."/>
            <person name="Bourzgui I."/>
            <person name="Brown A."/>
            <person name="Cahill P."/>
            <person name="Channer S."/>
            <person name="Cheshatsang Y."/>
            <person name="Chuda L."/>
            <person name="Citroen M."/>
            <person name="Collymore A."/>
            <person name="Cooke P."/>
            <person name="Costello M."/>
            <person name="D'Aco K."/>
            <person name="Daza R."/>
            <person name="De Haan G."/>
            <person name="DeGray S."/>
            <person name="DeMaso C."/>
            <person name="Dhargay N."/>
            <person name="Dooley K."/>
            <person name="Dooley E."/>
            <person name="Doricent M."/>
            <person name="Dorje P."/>
            <person name="Dorjee K."/>
            <person name="Dupes A."/>
            <person name="Elong R."/>
            <person name="Falk J."/>
            <person name="Farina A."/>
            <person name="Faro S."/>
            <person name="Ferguson D."/>
            <person name="Fisher S."/>
            <person name="Foley C.D."/>
            <person name="Franke A."/>
            <person name="Friedrich D."/>
            <person name="Gadbois L."/>
            <person name="Gearin G."/>
            <person name="Gearin C.R."/>
            <person name="Giannoukos G."/>
            <person name="Goode T."/>
            <person name="Graham J."/>
            <person name="Grandbois E."/>
            <person name="Grewal S."/>
            <person name="Gyaltsen K."/>
            <person name="Hafez N."/>
            <person name="Hagos B."/>
            <person name="Hall J."/>
            <person name="Henson C."/>
            <person name="Hollinger A."/>
            <person name="Honan T."/>
            <person name="Huard M.D."/>
            <person name="Hughes L."/>
            <person name="Hurhula B."/>
            <person name="Husby M.E."/>
            <person name="Kamat A."/>
            <person name="Kanga B."/>
            <person name="Kashin S."/>
            <person name="Khazanovich D."/>
            <person name="Kisner P."/>
            <person name="Lance K."/>
            <person name="Lara M."/>
            <person name="Lee W."/>
            <person name="Lennon N."/>
            <person name="Letendre F."/>
            <person name="LeVine R."/>
            <person name="Lipovsky A."/>
            <person name="Liu X."/>
            <person name="Liu J."/>
            <person name="Liu S."/>
            <person name="Lokyitsang T."/>
            <person name="Lokyitsang Y."/>
            <person name="Lubonja R."/>
            <person name="Lui A."/>
            <person name="MacDonald P."/>
            <person name="Magnisalis V."/>
            <person name="Maru K."/>
            <person name="Matthews C."/>
            <person name="McCusker W."/>
            <person name="McDonough S."/>
            <person name="Mehta T."/>
            <person name="Meldrim J."/>
            <person name="Meneus L."/>
            <person name="Mihai O."/>
            <person name="Mihalev A."/>
            <person name="Mihova T."/>
            <person name="Mittelman R."/>
            <person name="Mlenga V."/>
            <person name="Montmayeur A."/>
            <person name="Mulrain L."/>
            <person name="Navidi A."/>
            <person name="Naylor J."/>
            <person name="Negash T."/>
            <person name="Nguyen T."/>
            <person name="Nguyen N."/>
            <person name="Nicol R."/>
            <person name="Norbu C."/>
            <person name="Norbu N."/>
            <person name="Novod N."/>
            <person name="O'Neill B."/>
            <person name="Osman S."/>
            <person name="Markiewicz E."/>
            <person name="Oyono O.L."/>
            <person name="Patti C."/>
            <person name="Phunkhang P."/>
            <person name="Pierre F."/>
            <person name="Priest M."/>
            <person name="Raghuraman S."/>
            <person name="Rege F."/>
            <person name="Reyes R."/>
            <person name="Rise C."/>
            <person name="Rogov P."/>
            <person name="Ross K."/>
            <person name="Ryan E."/>
            <person name="Settipalli S."/>
            <person name="Shea T."/>
            <person name="Sherpa N."/>
            <person name="Shi L."/>
            <person name="Shih D."/>
            <person name="Sparrow T."/>
            <person name="Spaulding J."/>
            <person name="Stalker J."/>
            <person name="Stange-Thomann N."/>
            <person name="Stavropoulos S."/>
            <person name="Stone C."/>
            <person name="Strader C."/>
            <person name="Tesfaye S."/>
            <person name="Thomson T."/>
            <person name="Thoulutsang Y."/>
            <person name="Thoulutsang D."/>
            <person name="Topham K."/>
            <person name="Topping I."/>
            <person name="Tsamla T."/>
            <person name="Vassiliev H."/>
            <person name="Vo A."/>
            <person name="Wangchuk T."/>
            <person name="Wangdi T."/>
            <person name="Weiand M."/>
            <person name="Wilkinson J."/>
            <person name="Wilson A."/>
            <person name="Yadav S."/>
            <person name="Young G."/>
            <person name="Yu Q."/>
            <person name="Zembek L."/>
            <person name="Zhong D."/>
            <person name="Zimmer A."/>
            <person name="Zwirko Z."/>
            <person name="Jaffe D.B."/>
            <person name="Alvarez P."/>
            <person name="Brockman W."/>
            <person name="Butler J."/>
            <person name="Chin C."/>
            <person name="Gnerre S."/>
            <person name="Grabherr M."/>
            <person name="Kleber M."/>
            <person name="Mauceli E."/>
            <person name="MacCallum I."/>
        </authorList>
    </citation>
    <scope>NUCLEOTIDE SEQUENCE [LARGE SCALE GENOMIC DNA]</scope>
    <source>
        <strain evidence="20">Tai18E2 / Tucson 14021-0261.01</strain>
    </source>
</reference>
<reference evidence="19 20" key="2">
    <citation type="journal article" date="2007" name="PLoS Biol.">
        <title>Principles of genome evolution in the Drosophila melanogaster species group.</title>
        <authorList>
            <person name="Ranz J.M."/>
            <person name="Maurin D."/>
            <person name="Chan Y.S."/>
            <person name="von Grotthuss M."/>
            <person name="Hillier L.W."/>
            <person name="Roote J."/>
            <person name="Ashburner M."/>
            <person name="Bergman C.M."/>
        </authorList>
    </citation>
    <scope>NUCLEOTIDE SEQUENCE [LARGE SCALE GENOMIC DNA]</scope>
    <source>
        <strain evidence="20">Tai18E2 / Tucson 14021-0261.01</strain>
    </source>
</reference>
<evidence type="ECO:0000259" key="17">
    <source>
        <dbReference type="PROSITE" id="PS50090"/>
    </source>
</evidence>
<dbReference type="SMR" id="B4NZY3"/>
<evidence type="ECO:0000256" key="14">
    <source>
        <dbReference type="ARBA" id="ARBA00062553"/>
    </source>
</evidence>
<keyword evidence="12" id="KW-0539">Nucleus</keyword>
<evidence type="ECO:0000256" key="2">
    <source>
        <dbReference type="ARBA" id="ARBA00022499"/>
    </source>
</evidence>
<evidence type="ECO:0000256" key="8">
    <source>
        <dbReference type="ARBA" id="ARBA00022990"/>
    </source>
</evidence>
<accession>B4NZY3</accession>
<protein>
    <recommendedName>
        <fullName evidence="15">ZZ-type zinc finger-containing protein 3</fullName>
    </recommendedName>
</protein>
<dbReference type="HOGENOM" id="CLU_034414_0_0_1"/>
<comment type="function">
    <text evidence="13">Histone H3 reader that is required for the ATAC complex-mediated maintenance of histone acetylation and gene activation. Component of the ATAC complex, a complex with histone acetyltransferase activity on histones H3 and H4.</text>
</comment>
<dbReference type="InterPro" id="IPR037830">
    <property type="entry name" value="ZZZ3"/>
</dbReference>
<evidence type="ECO:0000313" key="20">
    <source>
        <dbReference type="Proteomes" id="UP000002282"/>
    </source>
</evidence>
<dbReference type="Pfam" id="PF00249">
    <property type="entry name" value="Myb_DNA-binding"/>
    <property type="match status" value="1"/>
</dbReference>
<evidence type="ECO:0000256" key="16">
    <source>
        <dbReference type="SAM" id="MobiDB-lite"/>
    </source>
</evidence>
<evidence type="ECO:0000259" key="18">
    <source>
        <dbReference type="PROSITE" id="PS51294"/>
    </source>
</evidence>
<dbReference type="eggNOG" id="KOG0724">
    <property type="taxonomic scope" value="Eukaryota"/>
</dbReference>
<keyword evidence="20" id="KW-1185">Reference proteome</keyword>
<evidence type="ECO:0000256" key="12">
    <source>
        <dbReference type="ARBA" id="ARBA00023242"/>
    </source>
</evidence>
<sequence length="395" mass="45911">MLLNFDNRFAERLPSLAKRRKHIFCKQTRIWKIFCVMDLADVSTDDEDVFHFETEHLALRGNQCYANLLRTLAVLQAQRIRVHQQIDELEATQKIYLENPQQMLDKLRNNEPLISDNYITTAVLPDLPTLSPNDEERAPNETPTDTSSWTQETNKNRDRSNGRSENFNRLWTNEEQRRLEQLLIQYPPEEVEMRRFAKIAKELGNRTAQQVFSRVQKYFQKLHDAGMPVPGRIPKHRRPGLSKPKINLRKSTFFPAQNISLQMPEDDFTFDDLRVPSPASDLLLMPATSQVKIEPKIESEYMDADLNAEAKRKQELCLKLLSAIQDEKREIEDGYEPDFLAAKCAECEEASVTRTQWRCNSCYCHLNLCGDCLASQLIEGRFEHLSHEVVVDQES</sequence>
<dbReference type="GO" id="GO:0008270">
    <property type="term" value="F:zinc ion binding"/>
    <property type="evidence" value="ECO:0007669"/>
    <property type="project" value="UniProtKB-KW"/>
</dbReference>
<name>B4NZY3_DROYA</name>
<keyword evidence="4" id="KW-0479">Metal-binding</keyword>
<dbReference type="PANTHER" id="PTHR22705">
    <property type="entry name" value="ZINC FINGER, ZZ DOMAIN CONTAINING 3"/>
    <property type="match status" value="1"/>
</dbReference>
<keyword evidence="2" id="KW-1017">Isopeptide bond</keyword>
<dbReference type="GO" id="GO:0003677">
    <property type="term" value="F:DNA binding"/>
    <property type="evidence" value="ECO:0007669"/>
    <property type="project" value="UniProtKB-KW"/>
</dbReference>
<evidence type="ECO:0000256" key="15">
    <source>
        <dbReference type="ARBA" id="ARBA00068620"/>
    </source>
</evidence>
<dbReference type="Gene3D" id="1.10.10.60">
    <property type="entry name" value="Homeodomain-like"/>
    <property type="match status" value="1"/>
</dbReference>
<dbReference type="InterPro" id="IPR009057">
    <property type="entry name" value="Homeodomain-like_sf"/>
</dbReference>
<dbReference type="Proteomes" id="UP000002282">
    <property type="component" value="Chromosome 2L"/>
</dbReference>
<evidence type="ECO:0000313" key="19">
    <source>
        <dbReference type="EMBL" id="EDW87810.2"/>
    </source>
</evidence>
<dbReference type="AlphaFoldDB" id="B4NZY3"/>
<dbReference type="OrthoDB" id="20473at2759"/>
<feature type="compositionally biased region" description="Polar residues" evidence="16">
    <location>
        <begin position="141"/>
        <end position="153"/>
    </location>
</feature>
<keyword evidence="5" id="KW-0863">Zinc-finger</keyword>
<comment type="subcellular location">
    <subcellularLocation>
        <location evidence="1">Nucleus</location>
    </subcellularLocation>
</comment>
<keyword evidence="6" id="KW-0862">Zinc</keyword>
<gene>
    <name evidence="19" type="primary">Dyak\GE18387</name>
    <name evidence="19" type="synonym">dyak_GLEANR_2176</name>
    <name evidence="19" type="synonym">GE18387</name>
    <name evidence="19" type="ORF">Dyak_GE18387</name>
</gene>